<dbReference type="Gene3D" id="3.90.550.50">
    <property type="match status" value="1"/>
</dbReference>
<feature type="transmembrane region" description="Helical" evidence="11">
    <location>
        <begin position="16"/>
        <end position="35"/>
    </location>
</feature>
<dbReference type="EC" id="2.4.1.-" evidence="11"/>
<evidence type="ECO:0000313" key="12">
    <source>
        <dbReference type="EMBL" id="CAG2198798.1"/>
    </source>
</evidence>
<keyword evidence="8 11" id="KW-0333">Golgi apparatus</keyword>
<dbReference type="OrthoDB" id="2139606at2759"/>
<dbReference type="InterPro" id="IPR029044">
    <property type="entry name" value="Nucleotide-diphossugar_trans"/>
</dbReference>
<dbReference type="Pfam" id="PF01762">
    <property type="entry name" value="Galactosyl_T"/>
    <property type="match status" value="1"/>
</dbReference>
<keyword evidence="3 11" id="KW-0328">Glycosyltransferase</keyword>
<dbReference type="FunFam" id="3.90.550.50:FF:000001">
    <property type="entry name" value="Hexosyltransferase"/>
    <property type="match status" value="1"/>
</dbReference>
<comment type="caution">
    <text evidence="12">The sequence shown here is derived from an EMBL/GenBank/DDBJ whole genome shotgun (WGS) entry which is preliminary data.</text>
</comment>
<keyword evidence="9 11" id="KW-0472">Membrane</keyword>
<evidence type="ECO:0000256" key="1">
    <source>
        <dbReference type="ARBA" id="ARBA00004323"/>
    </source>
</evidence>
<evidence type="ECO:0000256" key="3">
    <source>
        <dbReference type="ARBA" id="ARBA00022676"/>
    </source>
</evidence>
<dbReference type="Proteomes" id="UP000683360">
    <property type="component" value="Unassembled WGS sequence"/>
</dbReference>
<evidence type="ECO:0000256" key="8">
    <source>
        <dbReference type="ARBA" id="ARBA00023034"/>
    </source>
</evidence>
<dbReference type="AlphaFoldDB" id="A0A8S3QV67"/>
<organism evidence="12 13">
    <name type="scientific">Mytilus edulis</name>
    <name type="common">Blue mussel</name>
    <dbReference type="NCBI Taxonomy" id="6550"/>
    <lineage>
        <taxon>Eukaryota</taxon>
        <taxon>Metazoa</taxon>
        <taxon>Spiralia</taxon>
        <taxon>Lophotrochozoa</taxon>
        <taxon>Mollusca</taxon>
        <taxon>Bivalvia</taxon>
        <taxon>Autobranchia</taxon>
        <taxon>Pteriomorphia</taxon>
        <taxon>Mytilida</taxon>
        <taxon>Mytiloidea</taxon>
        <taxon>Mytilidae</taxon>
        <taxon>Mytilinae</taxon>
        <taxon>Mytilus</taxon>
    </lineage>
</organism>
<sequence length="358" mass="41386">MFKVVWEKWKIGKREILRLILVTILLSTCFPLIWYTTQESFSLLKKTTWLIDDATGGLKNLTIQFKTLTTHSRVDKSLAKVKPTEKPYKCDGCFSKQFTFLINNEGICKTSNVSIKILIMITSSPQNKLSRNAIRDTWLTYAKKNNGNIRYVFLLGESPMTKELEKENLQTKDIILGNFKDAYNNLTYKTLMGYQWATQHCKHAQFVMKTDDDMFVHIPGLTRVIKENSKVLQTAVGGNCKQSARPIRNTRSKWYASLKSYPQRTYPGFCSGTGYVTSLDVVTKIMKISKDVPFFHLEDVYVSLCIKQLGLKLHYIDGFMRTFGLCRNEYNTLVTVHKVAVNRMRRMWETLCAPKEKK</sequence>
<evidence type="ECO:0000256" key="2">
    <source>
        <dbReference type="ARBA" id="ARBA00008661"/>
    </source>
</evidence>
<evidence type="ECO:0000256" key="11">
    <source>
        <dbReference type="RuleBase" id="RU363063"/>
    </source>
</evidence>
<evidence type="ECO:0000256" key="10">
    <source>
        <dbReference type="ARBA" id="ARBA00023180"/>
    </source>
</evidence>
<comment type="similarity">
    <text evidence="2 11">Belongs to the glycosyltransferase 31 family.</text>
</comment>
<dbReference type="GO" id="GO:0016758">
    <property type="term" value="F:hexosyltransferase activity"/>
    <property type="evidence" value="ECO:0007669"/>
    <property type="project" value="InterPro"/>
</dbReference>
<evidence type="ECO:0000256" key="4">
    <source>
        <dbReference type="ARBA" id="ARBA00022679"/>
    </source>
</evidence>
<evidence type="ECO:0000256" key="7">
    <source>
        <dbReference type="ARBA" id="ARBA00022989"/>
    </source>
</evidence>
<keyword evidence="10" id="KW-0325">Glycoprotein</keyword>
<keyword evidence="7 11" id="KW-1133">Transmembrane helix</keyword>
<evidence type="ECO:0000256" key="9">
    <source>
        <dbReference type="ARBA" id="ARBA00023136"/>
    </source>
</evidence>
<accession>A0A8S3QV67</accession>
<evidence type="ECO:0000313" key="13">
    <source>
        <dbReference type="Proteomes" id="UP000683360"/>
    </source>
</evidence>
<keyword evidence="13" id="KW-1185">Reference proteome</keyword>
<name>A0A8S3QV67_MYTED</name>
<proteinExistence type="inferred from homology"/>
<dbReference type="EMBL" id="CAJPWZ010000699">
    <property type="protein sequence ID" value="CAG2198798.1"/>
    <property type="molecule type" value="Genomic_DNA"/>
</dbReference>
<gene>
    <name evidence="12" type="ORF">MEDL_13516</name>
</gene>
<keyword evidence="5 11" id="KW-0812">Transmembrane</keyword>
<dbReference type="PANTHER" id="PTHR11214">
    <property type="entry name" value="BETA-1,3-N-ACETYLGLUCOSAMINYLTRANSFERASE"/>
    <property type="match status" value="1"/>
</dbReference>
<dbReference type="InterPro" id="IPR002659">
    <property type="entry name" value="Glyco_trans_31"/>
</dbReference>
<reference evidence="12" key="1">
    <citation type="submission" date="2021-03" db="EMBL/GenBank/DDBJ databases">
        <authorList>
            <person name="Bekaert M."/>
        </authorList>
    </citation>
    <scope>NUCLEOTIDE SEQUENCE</scope>
</reference>
<dbReference type="SUPFAM" id="SSF53448">
    <property type="entry name" value="Nucleotide-diphospho-sugar transferases"/>
    <property type="match status" value="1"/>
</dbReference>
<dbReference type="PANTHER" id="PTHR11214:SF314">
    <property type="entry name" value="HEXOSYLTRANSFERASE"/>
    <property type="match status" value="1"/>
</dbReference>
<evidence type="ECO:0000256" key="6">
    <source>
        <dbReference type="ARBA" id="ARBA00022968"/>
    </source>
</evidence>
<protein>
    <recommendedName>
        <fullName evidence="11">Hexosyltransferase</fullName>
        <ecNumber evidence="11">2.4.1.-</ecNumber>
    </recommendedName>
</protein>
<evidence type="ECO:0000256" key="5">
    <source>
        <dbReference type="ARBA" id="ARBA00022692"/>
    </source>
</evidence>
<keyword evidence="6 11" id="KW-0735">Signal-anchor</keyword>
<dbReference type="GO" id="GO:0006493">
    <property type="term" value="P:protein O-linked glycosylation"/>
    <property type="evidence" value="ECO:0007669"/>
    <property type="project" value="TreeGrafter"/>
</dbReference>
<dbReference type="GO" id="GO:0000139">
    <property type="term" value="C:Golgi membrane"/>
    <property type="evidence" value="ECO:0007669"/>
    <property type="project" value="UniProtKB-SubCell"/>
</dbReference>
<comment type="subcellular location">
    <subcellularLocation>
        <location evidence="1 11">Golgi apparatus membrane</location>
        <topology evidence="1 11">Single-pass type II membrane protein</topology>
    </subcellularLocation>
</comment>
<keyword evidence="4 12" id="KW-0808">Transferase</keyword>